<sequence length="159" mass="18637">MAKQEKKIMMIAMALGMWQKKGWMSNGRMETRSRRERRGHVQTKEHGTTPQTCAFNITTSWSARRRGQNNEGVTKSESRRVSFFFFFFLIFFFFFLRAASRPHCSLLSYSHLHTCRRTNVCALLQMYKWAVAILRVLPLPLACGIAFILTKCTEIHNHR</sequence>
<evidence type="ECO:0000256" key="2">
    <source>
        <dbReference type="SAM" id="Phobius"/>
    </source>
</evidence>
<feature type="transmembrane region" description="Helical" evidence="2">
    <location>
        <begin position="81"/>
        <end position="99"/>
    </location>
</feature>
<keyword evidence="2" id="KW-0812">Transmembrane</keyword>
<gene>
    <name evidence="3" type="ORF">TVY486_1105830</name>
</gene>
<keyword evidence="2" id="KW-0472">Membrane</keyword>
<name>G0UBB1_TRYVY</name>
<dbReference type="AlphaFoldDB" id="G0UBB1"/>
<feature type="transmembrane region" description="Helical" evidence="2">
    <location>
        <begin position="129"/>
        <end position="149"/>
    </location>
</feature>
<evidence type="ECO:0000313" key="3">
    <source>
        <dbReference type="EMBL" id="CCC53099.1"/>
    </source>
</evidence>
<reference evidence="3" key="1">
    <citation type="journal article" date="2012" name="Proc. Natl. Acad. Sci. U.S.A.">
        <title>Antigenic diversity is generated by distinct evolutionary mechanisms in African trypanosome species.</title>
        <authorList>
            <person name="Jackson A.P."/>
            <person name="Berry A."/>
            <person name="Aslett M."/>
            <person name="Allison H.C."/>
            <person name="Burton P."/>
            <person name="Vavrova-Anderson J."/>
            <person name="Brown R."/>
            <person name="Browne H."/>
            <person name="Corton N."/>
            <person name="Hauser H."/>
            <person name="Gamble J."/>
            <person name="Gilderthorp R."/>
            <person name="Marcello L."/>
            <person name="McQuillan J."/>
            <person name="Otto T.D."/>
            <person name="Quail M.A."/>
            <person name="Sanders M.J."/>
            <person name="van Tonder A."/>
            <person name="Ginger M.L."/>
            <person name="Field M.C."/>
            <person name="Barry J.D."/>
            <person name="Hertz-Fowler C."/>
            <person name="Berriman M."/>
        </authorList>
    </citation>
    <scope>NUCLEOTIDE SEQUENCE</scope>
    <source>
        <strain evidence="3">Y486</strain>
    </source>
</reference>
<evidence type="ECO:0000256" key="1">
    <source>
        <dbReference type="SAM" id="MobiDB-lite"/>
    </source>
</evidence>
<proteinExistence type="predicted"/>
<dbReference type="EMBL" id="HE573027">
    <property type="protein sequence ID" value="CCC53099.1"/>
    <property type="molecule type" value="Genomic_DNA"/>
</dbReference>
<protein>
    <submittedName>
        <fullName evidence="3">Uncharacterized protein</fullName>
    </submittedName>
</protein>
<feature type="region of interest" description="Disordered" evidence="1">
    <location>
        <begin position="26"/>
        <end position="46"/>
    </location>
</feature>
<accession>G0UBB1</accession>
<organism evidence="3">
    <name type="scientific">Trypanosoma vivax (strain Y486)</name>
    <dbReference type="NCBI Taxonomy" id="1055687"/>
    <lineage>
        <taxon>Eukaryota</taxon>
        <taxon>Discoba</taxon>
        <taxon>Euglenozoa</taxon>
        <taxon>Kinetoplastea</taxon>
        <taxon>Metakinetoplastina</taxon>
        <taxon>Trypanosomatida</taxon>
        <taxon>Trypanosomatidae</taxon>
        <taxon>Trypanosoma</taxon>
        <taxon>Duttonella</taxon>
    </lineage>
</organism>
<keyword evidence="2" id="KW-1133">Transmembrane helix</keyword>